<dbReference type="EMBL" id="JAOPHQ010002907">
    <property type="protein sequence ID" value="KAK0144982.1"/>
    <property type="molecule type" value="Genomic_DNA"/>
</dbReference>
<dbReference type="Pfam" id="PF00620">
    <property type="entry name" value="RhoGAP"/>
    <property type="match status" value="1"/>
</dbReference>
<dbReference type="GO" id="GO:0005576">
    <property type="term" value="C:extracellular region"/>
    <property type="evidence" value="ECO:0007669"/>
    <property type="project" value="UniProtKB-SubCell"/>
</dbReference>
<protein>
    <recommendedName>
        <fullName evidence="3">Neuroendocrine protein 7B2</fullName>
    </recommendedName>
</protein>
<feature type="region of interest" description="Disordered" evidence="10">
    <location>
        <begin position="271"/>
        <end position="292"/>
    </location>
</feature>
<dbReference type="SUPFAM" id="SSF48350">
    <property type="entry name" value="GTPase activation domain, GAP"/>
    <property type="match status" value="1"/>
</dbReference>
<evidence type="ECO:0000256" key="5">
    <source>
        <dbReference type="ARBA" id="ARBA00022525"/>
    </source>
</evidence>
<comment type="subcellular location">
    <subcellularLocation>
        <location evidence="1">Secreted</location>
    </subcellularLocation>
</comment>
<keyword evidence="6" id="KW-0765">Sulfation</keyword>
<keyword evidence="13" id="KW-1185">Reference proteome</keyword>
<evidence type="ECO:0000256" key="9">
    <source>
        <dbReference type="ARBA" id="ARBA00023186"/>
    </source>
</evidence>
<dbReference type="InterPro" id="IPR008936">
    <property type="entry name" value="Rho_GTPase_activation_prot"/>
</dbReference>
<keyword evidence="8" id="KW-1015">Disulfide bond</keyword>
<evidence type="ECO:0000259" key="11">
    <source>
        <dbReference type="PROSITE" id="PS50238"/>
    </source>
</evidence>
<dbReference type="GO" id="GO:0046883">
    <property type="term" value="P:regulation of hormone secretion"/>
    <property type="evidence" value="ECO:0007669"/>
    <property type="project" value="TreeGrafter"/>
</dbReference>
<evidence type="ECO:0000256" key="2">
    <source>
        <dbReference type="ARBA" id="ARBA00006348"/>
    </source>
</evidence>
<dbReference type="GO" id="GO:0030141">
    <property type="term" value="C:secretory granule"/>
    <property type="evidence" value="ECO:0007669"/>
    <property type="project" value="InterPro"/>
</dbReference>
<evidence type="ECO:0000256" key="8">
    <source>
        <dbReference type="ARBA" id="ARBA00023157"/>
    </source>
</evidence>
<keyword evidence="5" id="KW-0964">Secreted</keyword>
<feature type="region of interest" description="Disordered" evidence="10">
    <location>
        <begin position="555"/>
        <end position="612"/>
    </location>
</feature>
<name>A0AA47P2Z9_MERPO</name>
<dbReference type="Gene3D" id="1.10.555.10">
    <property type="entry name" value="Rho GTPase activation protein"/>
    <property type="match status" value="1"/>
</dbReference>
<keyword evidence="7" id="KW-0732">Signal</keyword>
<dbReference type="GO" id="GO:0007218">
    <property type="term" value="P:neuropeptide signaling pathway"/>
    <property type="evidence" value="ECO:0007669"/>
    <property type="project" value="InterPro"/>
</dbReference>
<evidence type="ECO:0000256" key="7">
    <source>
        <dbReference type="ARBA" id="ARBA00022729"/>
    </source>
</evidence>
<feature type="compositionally biased region" description="Low complexity" evidence="10">
    <location>
        <begin position="596"/>
        <end position="612"/>
    </location>
</feature>
<dbReference type="PROSITE" id="PS50238">
    <property type="entry name" value="RHOGAP"/>
    <property type="match status" value="1"/>
</dbReference>
<dbReference type="PANTHER" id="PTHR12738:SF0">
    <property type="entry name" value="NEUROENDOCRINE PROTEIN 7B2"/>
    <property type="match status" value="1"/>
</dbReference>
<gene>
    <name evidence="12" type="primary">SCG5_0</name>
    <name evidence="12" type="ORF">N1851_016118</name>
</gene>
<dbReference type="InterPro" id="IPR000198">
    <property type="entry name" value="RhoGAP_dom"/>
</dbReference>
<comment type="caution">
    <text evidence="12">The sequence shown here is derived from an EMBL/GenBank/DDBJ whole genome shotgun (WGS) entry which is preliminary data.</text>
</comment>
<keyword evidence="4" id="KW-0813">Transport</keyword>
<dbReference type="GO" id="GO:0030234">
    <property type="term" value="F:enzyme regulator activity"/>
    <property type="evidence" value="ECO:0007669"/>
    <property type="project" value="TreeGrafter"/>
</dbReference>
<organism evidence="12 13">
    <name type="scientific">Merluccius polli</name>
    <name type="common">Benguela hake</name>
    <name type="synonym">Merluccius cadenati</name>
    <dbReference type="NCBI Taxonomy" id="89951"/>
    <lineage>
        <taxon>Eukaryota</taxon>
        <taxon>Metazoa</taxon>
        <taxon>Chordata</taxon>
        <taxon>Craniata</taxon>
        <taxon>Vertebrata</taxon>
        <taxon>Euteleostomi</taxon>
        <taxon>Actinopterygii</taxon>
        <taxon>Neopterygii</taxon>
        <taxon>Teleostei</taxon>
        <taxon>Neoteleostei</taxon>
        <taxon>Acanthomorphata</taxon>
        <taxon>Zeiogadaria</taxon>
        <taxon>Gadariae</taxon>
        <taxon>Gadiformes</taxon>
        <taxon>Gadoidei</taxon>
        <taxon>Merlucciidae</taxon>
        <taxon>Merluccius</taxon>
    </lineage>
</organism>
<keyword evidence="9" id="KW-0143">Chaperone</keyword>
<evidence type="ECO:0000256" key="1">
    <source>
        <dbReference type="ARBA" id="ARBA00004613"/>
    </source>
</evidence>
<comment type="similarity">
    <text evidence="2">Belongs to the 7B2 family.</text>
</comment>
<dbReference type="SMART" id="SM00324">
    <property type="entry name" value="RhoGAP"/>
    <property type="match status" value="1"/>
</dbReference>
<evidence type="ECO:0000256" key="10">
    <source>
        <dbReference type="SAM" id="MobiDB-lite"/>
    </source>
</evidence>
<dbReference type="AlphaFoldDB" id="A0AA47P2Z9"/>
<evidence type="ECO:0000313" key="12">
    <source>
        <dbReference type="EMBL" id="KAK0144982.1"/>
    </source>
</evidence>
<evidence type="ECO:0000256" key="4">
    <source>
        <dbReference type="ARBA" id="ARBA00022448"/>
    </source>
</evidence>
<sequence length="612" mass="67862">MSPLRPTDDKVIRHHLQVVHGITVRAGPGRRERTLVLGSRLFGVSLDNVQRRYVPESGLVPCFLIDACSVLLERAGTVGLFRKPGSLIRIKALRAKLNRGEGCLSTALPYDVASLVKCFCRELPQPLFPPELREALLEAQALASPPERTSALQLVSCLLPARNASLLHFLFNFLSQVSQRCADNLMTSSNLAMVFTPCLLFPSDGSKLSEQQLALNIDMLRAFIDNPRVIPKMVMDSMYFLFGSHYVQDAPCKKKHKKRYSLRAVPTAEAERWTSEDHPQDPPPSTSRPLKRSLGLESFPNVLLFRTYTPLLCKIPPDGRVPDSTRETQKVLARFSKFTRSQDASDSPVLTSVGKLLRPTSWRRRSTLQTDRMGSAVRLSLVAMLACWLAAGATGRGPRTADQQVSEAEVQRLLHVVMEQLGIARPRVEYPAHQATNIVGPQSIQGGAHEGLQHLGPYGNIPNIVAELAGDNVPKDFSEDHGYPDPPNPCPVGKTASDGCLEKALDTAEFSREFQQHQNLFDPEHDYPAVAKWVSSEGRKRNTRRTNKELLYQKLKGGPKRRKRSVNPYLRGQRLNNVVAKKSAPHFSDEEGEEASPTSVSSKTTTPPQTAV</sequence>
<dbReference type="InterPro" id="IPR007945">
    <property type="entry name" value="Secretogranin_V"/>
</dbReference>
<feature type="domain" description="Rho-GAP" evidence="11">
    <location>
        <begin position="44"/>
        <end position="231"/>
    </location>
</feature>
<accession>A0AA47P2Z9</accession>
<feature type="compositionally biased region" description="Basic and acidic residues" evidence="10">
    <location>
        <begin position="271"/>
        <end position="280"/>
    </location>
</feature>
<dbReference type="Proteomes" id="UP001174136">
    <property type="component" value="Unassembled WGS sequence"/>
</dbReference>
<reference evidence="12" key="1">
    <citation type="journal article" date="2023" name="Front. Mar. Sci.">
        <title>A new Merluccius polli reference genome to investigate the effects of global change in West African waters.</title>
        <authorList>
            <person name="Mateo J.L."/>
            <person name="Blanco-Fernandez C."/>
            <person name="Garcia-Vazquez E."/>
            <person name="Machado-Schiaffino G."/>
        </authorList>
    </citation>
    <scope>NUCLEOTIDE SEQUENCE</scope>
    <source>
        <strain evidence="12">C29</strain>
        <tissue evidence="12">Fin</tissue>
    </source>
</reference>
<evidence type="ECO:0000313" key="13">
    <source>
        <dbReference type="Proteomes" id="UP001174136"/>
    </source>
</evidence>
<dbReference type="Pfam" id="PF05281">
    <property type="entry name" value="Secretogranin_V"/>
    <property type="match status" value="1"/>
</dbReference>
<proteinExistence type="inferred from homology"/>
<evidence type="ECO:0000256" key="3">
    <source>
        <dbReference type="ARBA" id="ARBA00019589"/>
    </source>
</evidence>
<evidence type="ECO:0000256" key="6">
    <source>
        <dbReference type="ARBA" id="ARBA00022641"/>
    </source>
</evidence>
<dbReference type="PANTHER" id="PTHR12738">
    <property type="entry name" value="NEUROENDOCRINE PROTEIN 7B2"/>
    <property type="match status" value="1"/>
</dbReference>